<protein>
    <recommendedName>
        <fullName evidence="3">Elongin-C</fullName>
    </recommendedName>
</protein>
<dbReference type="CDD" id="cd18321">
    <property type="entry name" value="BTB_POZ_EloC"/>
    <property type="match status" value="1"/>
</dbReference>
<dbReference type="GO" id="GO:0005634">
    <property type="term" value="C:nucleus"/>
    <property type="evidence" value="ECO:0007669"/>
    <property type="project" value="UniProtKB-SubCell"/>
</dbReference>
<evidence type="ECO:0000313" key="6">
    <source>
        <dbReference type="EMBL" id="GMM38879.1"/>
    </source>
</evidence>
<dbReference type="InterPro" id="IPR039948">
    <property type="entry name" value="ELC1"/>
</dbReference>
<dbReference type="GO" id="GO:0006511">
    <property type="term" value="P:ubiquitin-dependent protein catabolic process"/>
    <property type="evidence" value="ECO:0007669"/>
    <property type="project" value="InterPro"/>
</dbReference>
<dbReference type="SUPFAM" id="SSF54695">
    <property type="entry name" value="POZ domain"/>
    <property type="match status" value="1"/>
</dbReference>
<comment type="similarity">
    <text evidence="2">Belongs to the SKP1 family.</text>
</comment>
<name>A0AAV5QWF7_9ASCO</name>
<dbReference type="RefSeq" id="XP_064855874.1">
    <property type="nucleotide sequence ID" value="XM_064999802.1"/>
</dbReference>
<evidence type="ECO:0000259" key="5">
    <source>
        <dbReference type="Pfam" id="PF03931"/>
    </source>
</evidence>
<dbReference type="FunFam" id="3.30.710.10:FF:000035">
    <property type="entry name" value="Elongin C transcription elongation factor"/>
    <property type="match status" value="1"/>
</dbReference>
<dbReference type="InterPro" id="IPR016073">
    <property type="entry name" value="Skp1_comp_POZ"/>
</dbReference>
<reference evidence="6 7" key="1">
    <citation type="journal article" date="2023" name="Elife">
        <title>Identification of key yeast species and microbe-microbe interactions impacting larval growth of Drosophila in the wild.</title>
        <authorList>
            <person name="Mure A."/>
            <person name="Sugiura Y."/>
            <person name="Maeda R."/>
            <person name="Honda K."/>
            <person name="Sakurai N."/>
            <person name="Takahashi Y."/>
            <person name="Watada M."/>
            <person name="Katoh T."/>
            <person name="Gotoh A."/>
            <person name="Gotoh Y."/>
            <person name="Taniguchi I."/>
            <person name="Nakamura K."/>
            <person name="Hayashi T."/>
            <person name="Katayama T."/>
            <person name="Uemura T."/>
            <person name="Hattori Y."/>
        </authorList>
    </citation>
    <scope>NUCLEOTIDE SEQUENCE [LARGE SCALE GENOMIC DNA]</scope>
    <source>
        <strain evidence="6 7">SC-9</strain>
    </source>
</reference>
<dbReference type="AlphaFoldDB" id="A0AAV5QWF7"/>
<evidence type="ECO:0000256" key="2">
    <source>
        <dbReference type="ARBA" id="ARBA00009993"/>
    </source>
</evidence>
<dbReference type="Pfam" id="PF03931">
    <property type="entry name" value="Skp1_POZ"/>
    <property type="match status" value="1"/>
</dbReference>
<proteinExistence type="inferred from homology"/>
<dbReference type="Gene3D" id="3.30.710.10">
    <property type="entry name" value="Potassium Channel Kv1.1, Chain A"/>
    <property type="match status" value="1"/>
</dbReference>
<dbReference type="InterPro" id="IPR011333">
    <property type="entry name" value="SKP1/BTB/POZ_sf"/>
</dbReference>
<dbReference type="SMART" id="SM00512">
    <property type="entry name" value="Skp1"/>
    <property type="match status" value="1"/>
</dbReference>
<keyword evidence="4" id="KW-0539">Nucleus</keyword>
<dbReference type="Proteomes" id="UP001360560">
    <property type="component" value="Unassembled WGS sequence"/>
</dbReference>
<evidence type="ECO:0000256" key="1">
    <source>
        <dbReference type="ARBA" id="ARBA00004123"/>
    </source>
</evidence>
<dbReference type="PANTHER" id="PTHR20648">
    <property type="entry name" value="ELONGIN-C"/>
    <property type="match status" value="1"/>
</dbReference>
<dbReference type="GeneID" id="90076867"/>
<gene>
    <name evidence="6" type="ORF">DASC09_062180</name>
</gene>
<accession>A0AAV5QWF7</accession>
<organism evidence="6 7">
    <name type="scientific">Saccharomycopsis crataegensis</name>
    <dbReference type="NCBI Taxonomy" id="43959"/>
    <lineage>
        <taxon>Eukaryota</taxon>
        <taxon>Fungi</taxon>
        <taxon>Dikarya</taxon>
        <taxon>Ascomycota</taxon>
        <taxon>Saccharomycotina</taxon>
        <taxon>Saccharomycetes</taxon>
        <taxon>Saccharomycopsidaceae</taxon>
        <taxon>Saccharomycopsis</taxon>
    </lineage>
</organism>
<comment type="caution">
    <text evidence="6">The sequence shown here is derived from an EMBL/GenBank/DDBJ whole genome shotgun (WGS) entry which is preliminary data.</text>
</comment>
<sequence>MSDLGSDIEQDSKPRSKYVKLVSSDGFEFIILRELAEISPTLASMLDESFEFKESKLNKIVLREMDSFLLEKVVDYLYYHKKFSDKDDVPDFEIPTEMALELLVAADFLNI</sequence>
<evidence type="ECO:0000313" key="7">
    <source>
        <dbReference type="Proteomes" id="UP001360560"/>
    </source>
</evidence>
<evidence type="ECO:0000256" key="4">
    <source>
        <dbReference type="ARBA" id="ARBA00023242"/>
    </source>
</evidence>
<keyword evidence="7" id="KW-1185">Reference proteome</keyword>
<feature type="domain" description="SKP1 component POZ" evidence="5">
    <location>
        <begin position="18"/>
        <end position="82"/>
    </location>
</feature>
<comment type="subcellular location">
    <subcellularLocation>
        <location evidence="1">Nucleus</location>
    </subcellularLocation>
</comment>
<dbReference type="InterPro" id="IPR001232">
    <property type="entry name" value="SKP1-like"/>
</dbReference>
<dbReference type="EMBL" id="BTFZ01000020">
    <property type="protein sequence ID" value="GMM38879.1"/>
    <property type="molecule type" value="Genomic_DNA"/>
</dbReference>
<evidence type="ECO:0000256" key="3">
    <source>
        <dbReference type="ARBA" id="ARBA00021347"/>
    </source>
</evidence>